<feature type="transmembrane region" description="Helical" evidence="1">
    <location>
        <begin position="121"/>
        <end position="140"/>
    </location>
</feature>
<dbReference type="EMBL" id="JAUSVM010000001">
    <property type="protein sequence ID" value="MDQ0425400.1"/>
    <property type="molecule type" value="Genomic_DNA"/>
</dbReference>
<keyword evidence="1" id="KW-1133">Transmembrane helix</keyword>
<feature type="transmembrane region" description="Helical" evidence="1">
    <location>
        <begin position="21"/>
        <end position="39"/>
    </location>
</feature>
<keyword evidence="1" id="KW-0812">Transmembrane</keyword>
<dbReference type="Proteomes" id="UP001240250">
    <property type="component" value="Unassembled WGS sequence"/>
</dbReference>
<dbReference type="RefSeq" id="WP_156442106.1">
    <property type="nucleotide sequence ID" value="NZ_JAUSVM010000001.1"/>
</dbReference>
<accession>A0ABU0GJ58</accession>
<feature type="transmembrane region" description="Helical" evidence="1">
    <location>
        <begin position="59"/>
        <end position="84"/>
    </location>
</feature>
<reference evidence="2 3" key="1">
    <citation type="submission" date="2023-07" db="EMBL/GenBank/DDBJ databases">
        <title>Sequencing the genomes of 1000 actinobacteria strains.</title>
        <authorList>
            <person name="Klenk H.-P."/>
        </authorList>
    </citation>
    <scope>NUCLEOTIDE SEQUENCE [LARGE SCALE GENOMIC DNA]</scope>
    <source>
        <strain evidence="2 3">DSM 14785</strain>
    </source>
</reference>
<keyword evidence="3" id="KW-1185">Reference proteome</keyword>
<organism evidence="2 3">
    <name type="scientific">Cellulomonas iranensis</name>
    <dbReference type="NCBI Taxonomy" id="76862"/>
    <lineage>
        <taxon>Bacteria</taxon>
        <taxon>Bacillati</taxon>
        <taxon>Actinomycetota</taxon>
        <taxon>Actinomycetes</taxon>
        <taxon>Micrococcales</taxon>
        <taxon>Cellulomonadaceae</taxon>
        <taxon>Cellulomonas</taxon>
    </lineage>
</organism>
<gene>
    <name evidence="2" type="ORF">JO380_001781</name>
</gene>
<protein>
    <recommendedName>
        <fullName evidence="4">Transmembrane protein</fullName>
    </recommendedName>
</protein>
<proteinExistence type="predicted"/>
<name>A0ABU0GJ58_9CELL</name>
<evidence type="ECO:0000256" key="1">
    <source>
        <dbReference type="SAM" id="Phobius"/>
    </source>
</evidence>
<evidence type="ECO:0000313" key="3">
    <source>
        <dbReference type="Proteomes" id="UP001240250"/>
    </source>
</evidence>
<sequence length="171" mass="18020">MSSGMPDALRAFLSLSWRWSLRTWLTYVALTIVPALTPWQSTPSSPGVADQGYLLMTLAAWLVFMVPAFVVIGLAWAAAVCLALRVSRGGRRASAVTSGVVCVTVVVVGSLALSDPRPVDLAAYAAAGVALGAAAAWLTWRDTARIGPVGDWVDRLTAGRSRREPAPDARG</sequence>
<feature type="transmembrane region" description="Helical" evidence="1">
    <location>
        <begin position="96"/>
        <end position="115"/>
    </location>
</feature>
<comment type="caution">
    <text evidence="2">The sequence shown here is derived from an EMBL/GenBank/DDBJ whole genome shotgun (WGS) entry which is preliminary data.</text>
</comment>
<evidence type="ECO:0008006" key="4">
    <source>
        <dbReference type="Google" id="ProtNLM"/>
    </source>
</evidence>
<evidence type="ECO:0000313" key="2">
    <source>
        <dbReference type="EMBL" id="MDQ0425400.1"/>
    </source>
</evidence>
<keyword evidence="1" id="KW-0472">Membrane</keyword>